<evidence type="ECO:0000313" key="4">
    <source>
        <dbReference type="Proteomes" id="UP000198852"/>
    </source>
</evidence>
<dbReference type="OrthoDB" id="9809324at2"/>
<gene>
    <name evidence="3" type="ORF">SAMN05660874_00554</name>
</gene>
<dbReference type="PANTHER" id="PTHR40396:SF1">
    <property type="entry name" value="ATPASE AAA-TYPE CORE DOMAIN-CONTAINING PROTEIN"/>
    <property type="match status" value="1"/>
</dbReference>
<dbReference type="EMBL" id="FOZX01000001">
    <property type="protein sequence ID" value="SFS36527.1"/>
    <property type="molecule type" value="Genomic_DNA"/>
</dbReference>
<sequence length="446" mass="49477">MLLLSFTVRNHNSIRDEVTVDFARPSLRTLRPRDDDWAAATYPLAGVFGGNATGKSAVLDAIRYAFAAIGHSATTWQAAKGMRRAPFLLDGDARASSSTYELDFVHDGRRHRYGFEVDAEGIKREWLRDVPSSRWRTLLDRDRDDDVLTFHPSLRRIEVTKRELVLSRALLLPDSPLHAVAHDLTSSFDYVLVKDSHREARLTNIADSLAEGAITFCDLEALLQVADIGVVKVDIEETKIPEHIRRALRRWVRDVQGGDDAAPAEAGDADDDREEQDELDDDQLAQVVRHLVFTHRGTAEERPAFSIHDESDGTIAWLSIAVPALEALRGGGLLVVDEIDASLHPHLLDVLLGAFADPTVNTEQAQLVFTSHESYLLSPLSEVSLEPEQVWFTDKSWDGVTELSCLADFPKHPDANVAKRYLTGRYGGTPRLSPSSLAVLVRPEAG</sequence>
<reference evidence="4" key="1">
    <citation type="submission" date="2016-10" db="EMBL/GenBank/DDBJ databases">
        <authorList>
            <person name="Varghese N."/>
            <person name="Submissions S."/>
        </authorList>
    </citation>
    <scope>NUCLEOTIDE SEQUENCE [LARGE SCALE GENOMIC DNA]</scope>
    <source>
        <strain evidence="4">DSM 44771</strain>
    </source>
</reference>
<organism evidence="3 4">
    <name type="scientific">Saccharopolyspora flava</name>
    <dbReference type="NCBI Taxonomy" id="95161"/>
    <lineage>
        <taxon>Bacteria</taxon>
        <taxon>Bacillati</taxon>
        <taxon>Actinomycetota</taxon>
        <taxon>Actinomycetes</taxon>
        <taxon>Pseudonocardiales</taxon>
        <taxon>Pseudonocardiaceae</taxon>
        <taxon>Saccharopolyspora</taxon>
    </lineage>
</organism>
<evidence type="ECO:0000313" key="3">
    <source>
        <dbReference type="EMBL" id="SFS36527.1"/>
    </source>
</evidence>
<feature type="region of interest" description="Disordered" evidence="1">
    <location>
        <begin position="257"/>
        <end position="280"/>
    </location>
</feature>
<dbReference type="GO" id="GO:0016887">
    <property type="term" value="F:ATP hydrolysis activity"/>
    <property type="evidence" value="ECO:0007669"/>
    <property type="project" value="InterPro"/>
</dbReference>
<dbReference type="STRING" id="95161.SAMN05660874_00554"/>
<feature type="domain" description="ATPase AAA-type core" evidence="2">
    <location>
        <begin position="44"/>
        <end position="378"/>
    </location>
</feature>
<name>A0A1I6P8K9_9PSEU</name>
<dbReference type="GO" id="GO:0005524">
    <property type="term" value="F:ATP binding"/>
    <property type="evidence" value="ECO:0007669"/>
    <property type="project" value="InterPro"/>
</dbReference>
<dbReference type="SUPFAM" id="SSF52540">
    <property type="entry name" value="P-loop containing nucleoside triphosphate hydrolases"/>
    <property type="match status" value="1"/>
</dbReference>
<accession>A0A1I6P8K9</accession>
<dbReference type="Proteomes" id="UP000198852">
    <property type="component" value="Unassembled WGS sequence"/>
</dbReference>
<evidence type="ECO:0000259" key="2">
    <source>
        <dbReference type="Pfam" id="PF13304"/>
    </source>
</evidence>
<dbReference type="PANTHER" id="PTHR40396">
    <property type="entry name" value="ATPASE-LIKE PROTEIN"/>
    <property type="match status" value="1"/>
</dbReference>
<feature type="compositionally biased region" description="Acidic residues" evidence="1">
    <location>
        <begin position="267"/>
        <end position="280"/>
    </location>
</feature>
<dbReference type="Gene3D" id="3.40.50.300">
    <property type="entry name" value="P-loop containing nucleotide triphosphate hydrolases"/>
    <property type="match status" value="2"/>
</dbReference>
<dbReference type="InterPro" id="IPR003959">
    <property type="entry name" value="ATPase_AAA_core"/>
</dbReference>
<dbReference type="AlphaFoldDB" id="A0A1I6P8K9"/>
<keyword evidence="4" id="KW-1185">Reference proteome</keyword>
<proteinExistence type="predicted"/>
<dbReference type="RefSeq" id="WP_093413434.1">
    <property type="nucleotide sequence ID" value="NZ_FOZX01000001.1"/>
</dbReference>
<protein>
    <recommendedName>
        <fullName evidence="2">ATPase AAA-type core domain-containing protein</fullName>
    </recommendedName>
</protein>
<dbReference type="InterPro" id="IPR027417">
    <property type="entry name" value="P-loop_NTPase"/>
</dbReference>
<dbReference type="Pfam" id="PF13304">
    <property type="entry name" value="AAA_21"/>
    <property type="match status" value="1"/>
</dbReference>
<evidence type="ECO:0000256" key="1">
    <source>
        <dbReference type="SAM" id="MobiDB-lite"/>
    </source>
</evidence>